<dbReference type="Pfam" id="PF02932">
    <property type="entry name" value="Neur_chan_memb"/>
    <property type="match status" value="1"/>
</dbReference>
<dbReference type="GeneTree" id="ENSGT00940000158661"/>
<name>A0A8C2SX91_COTJA</name>
<dbReference type="Ensembl" id="ENSCJPT00005006594.1">
    <property type="protein sequence ID" value="ENSCJPP00005003777.1"/>
    <property type="gene ID" value="ENSCJPG00005003899.1"/>
</dbReference>
<keyword evidence="4" id="KW-1185">Reference proteome</keyword>
<feature type="transmembrane region" description="Helical" evidence="1">
    <location>
        <begin position="362"/>
        <end position="381"/>
    </location>
</feature>
<proteinExistence type="predicted"/>
<feature type="domain" description="Neurotransmitter-gated ion-channel transmembrane" evidence="2">
    <location>
        <begin position="287"/>
        <end position="363"/>
    </location>
</feature>
<keyword evidence="1" id="KW-1133">Transmembrane helix</keyword>
<dbReference type="AlphaFoldDB" id="A0A8C2SX91"/>
<dbReference type="SUPFAM" id="SSF90112">
    <property type="entry name" value="Neurotransmitter-gated ion-channel transmembrane pore"/>
    <property type="match status" value="1"/>
</dbReference>
<evidence type="ECO:0000313" key="3">
    <source>
        <dbReference type="Ensembl" id="ENSCJPP00005003777.1"/>
    </source>
</evidence>
<dbReference type="Gene3D" id="1.20.58.390">
    <property type="entry name" value="Neurotransmitter-gated ion-channel transmembrane domain"/>
    <property type="match status" value="1"/>
</dbReference>
<dbReference type="GO" id="GO:0006811">
    <property type="term" value="P:monoatomic ion transport"/>
    <property type="evidence" value="ECO:0007669"/>
    <property type="project" value="InterPro"/>
</dbReference>
<dbReference type="InterPro" id="IPR038050">
    <property type="entry name" value="Neuro_actylchol_rec"/>
</dbReference>
<accession>A0A8C2SX91</accession>
<dbReference type="Proteomes" id="UP000694412">
    <property type="component" value="Unassembled WGS sequence"/>
</dbReference>
<feature type="transmembrane region" description="Helical" evidence="1">
    <location>
        <begin position="321"/>
        <end position="342"/>
    </location>
</feature>
<evidence type="ECO:0000313" key="4">
    <source>
        <dbReference type="Proteomes" id="UP000694412"/>
    </source>
</evidence>
<protein>
    <recommendedName>
        <fullName evidence="2">Neurotransmitter-gated ion-channel transmembrane domain-containing protein</fullName>
    </recommendedName>
</protein>
<keyword evidence="1" id="KW-0812">Transmembrane</keyword>
<organism evidence="3 4">
    <name type="scientific">Coturnix japonica</name>
    <name type="common">Japanese quail</name>
    <name type="synonym">Coturnix coturnix japonica</name>
    <dbReference type="NCBI Taxonomy" id="93934"/>
    <lineage>
        <taxon>Eukaryota</taxon>
        <taxon>Metazoa</taxon>
        <taxon>Chordata</taxon>
        <taxon>Craniata</taxon>
        <taxon>Vertebrata</taxon>
        <taxon>Euteleostomi</taxon>
        <taxon>Archelosauria</taxon>
        <taxon>Archosauria</taxon>
        <taxon>Dinosauria</taxon>
        <taxon>Saurischia</taxon>
        <taxon>Theropoda</taxon>
        <taxon>Coelurosauria</taxon>
        <taxon>Aves</taxon>
        <taxon>Neognathae</taxon>
        <taxon>Galloanserae</taxon>
        <taxon>Galliformes</taxon>
        <taxon>Phasianidae</taxon>
        <taxon>Perdicinae</taxon>
        <taxon>Coturnix</taxon>
    </lineage>
</organism>
<evidence type="ECO:0000256" key="1">
    <source>
        <dbReference type="SAM" id="Phobius"/>
    </source>
</evidence>
<feature type="transmembrane region" description="Helical" evidence="1">
    <location>
        <begin position="291"/>
        <end position="309"/>
    </location>
</feature>
<dbReference type="InterPro" id="IPR006029">
    <property type="entry name" value="Neurotrans-gated_channel_TM"/>
</dbReference>
<dbReference type="InterPro" id="IPR036719">
    <property type="entry name" value="Neuro-gated_channel_TM_sf"/>
</dbReference>
<sequence length="384" mass="40842">MHVAQGQPFACCLAPTCVAPVQPIAHHLAPIQVAQAQPLAPKHVAPVQPIAQHLAPSHVAPVQPIAHHLTPTRVAPVQPFAHCLTPTRVAPVQSIAHRLTPTCVAPLQPFAQRLAPMHVAQALAPTHVAPVQPFAQCLAPMHIAQAQPLAPKHVAQARCLAPTPFLCRQRPMADRAPCSVAPSQLVAPSRLVARGLPRRRDIRPADPPPAAVLHHQRPRALGAAHAAGRQHLLPAARRRSDLHTRGVCTRVFCTRVFCTRGSCTRGEVAHERNLHTRVFARVSLHEGGEKMTLSLFALLTLTVFLLLLADKVPATSLAVPLIGRYLTGALVLLTLSVTLSVGVLNVHHRAPATHTMPQGMRAVSGGIWGGMGAMGVLNGVARGS</sequence>
<keyword evidence="1" id="KW-0472">Membrane</keyword>
<evidence type="ECO:0000259" key="2">
    <source>
        <dbReference type="Pfam" id="PF02932"/>
    </source>
</evidence>
<reference evidence="3" key="2">
    <citation type="submission" date="2025-09" db="UniProtKB">
        <authorList>
            <consortium name="Ensembl"/>
        </authorList>
    </citation>
    <scope>IDENTIFICATION</scope>
</reference>
<dbReference type="GO" id="GO:0016020">
    <property type="term" value="C:membrane"/>
    <property type="evidence" value="ECO:0007669"/>
    <property type="project" value="InterPro"/>
</dbReference>
<reference evidence="3" key="1">
    <citation type="submission" date="2025-08" db="UniProtKB">
        <authorList>
            <consortium name="Ensembl"/>
        </authorList>
    </citation>
    <scope>IDENTIFICATION</scope>
</reference>